<reference evidence="3" key="1">
    <citation type="submission" date="2022-11" db="UniProtKB">
        <authorList>
            <consortium name="WormBaseParasite"/>
        </authorList>
    </citation>
    <scope>IDENTIFICATION</scope>
</reference>
<accession>A0A914YQP9</accession>
<organism evidence="2 3">
    <name type="scientific">Panagrolaimus superbus</name>
    <dbReference type="NCBI Taxonomy" id="310955"/>
    <lineage>
        <taxon>Eukaryota</taxon>
        <taxon>Metazoa</taxon>
        <taxon>Ecdysozoa</taxon>
        <taxon>Nematoda</taxon>
        <taxon>Chromadorea</taxon>
        <taxon>Rhabditida</taxon>
        <taxon>Tylenchina</taxon>
        <taxon>Panagrolaimomorpha</taxon>
        <taxon>Panagrolaimoidea</taxon>
        <taxon>Panagrolaimidae</taxon>
        <taxon>Panagrolaimus</taxon>
    </lineage>
</organism>
<evidence type="ECO:0000256" key="1">
    <source>
        <dbReference type="SAM" id="MobiDB-lite"/>
    </source>
</evidence>
<dbReference type="Proteomes" id="UP000887577">
    <property type="component" value="Unplaced"/>
</dbReference>
<feature type="region of interest" description="Disordered" evidence="1">
    <location>
        <begin position="27"/>
        <end position="51"/>
    </location>
</feature>
<dbReference type="AlphaFoldDB" id="A0A914YQP9"/>
<protein>
    <submittedName>
        <fullName evidence="3">Uncharacterized protein</fullName>
    </submittedName>
</protein>
<name>A0A914YQP9_9BILA</name>
<evidence type="ECO:0000313" key="3">
    <source>
        <dbReference type="WBParaSite" id="PSU_v2.g19694.t1"/>
    </source>
</evidence>
<keyword evidence="2" id="KW-1185">Reference proteome</keyword>
<sequence length="175" mass="19621">MRRMLQDKESQEQKEKREKIFTSYIHGHKDTSSGQSSNHSHNPPTLMSASGPITLDDTVGFALTSRPIRKLPYGNGAYMASEIVEISLGSHSTKQYLILSVTKQIFDNFAATHSRNLIPQYNQKIAENLISFRSRIHQISELKGSLTLLLTEHSNLSQKLKAAGVPIVSSFFVDY</sequence>
<dbReference type="WBParaSite" id="PSU_v2.g19694.t1">
    <property type="protein sequence ID" value="PSU_v2.g19694.t1"/>
    <property type="gene ID" value="PSU_v2.g19694"/>
</dbReference>
<feature type="compositionally biased region" description="Polar residues" evidence="1">
    <location>
        <begin position="32"/>
        <end position="48"/>
    </location>
</feature>
<evidence type="ECO:0000313" key="2">
    <source>
        <dbReference type="Proteomes" id="UP000887577"/>
    </source>
</evidence>
<proteinExistence type="predicted"/>